<reference evidence="9" key="1">
    <citation type="submission" date="2018-07" db="EMBL/GenBank/DDBJ databases">
        <authorList>
            <consortium name="PulseNet: The National Subtyping Network for Foodborne Disease Surveillance"/>
            <person name="Tarr C.L."/>
            <person name="Trees E."/>
            <person name="Katz L.S."/>
            <person name="Carleton-Romer H.A."/>
            <person name="Stroika S."/>
            <person name="Kucerova Z."/>
            <person name="Roache K.F."/>
            <person name="Sabol A.L."/>
            <person name="Besser J."/>
            <person name="Gerner-Smidt P."/>
        </authorList>
    </citation>
    <scope>NUCLEOTIDE SEQUENCE</scope>
    <source>
        <strain evidence="9">PNUSAS032273</strain>
    </source>
</reference>
<dbReference type="Gene3D" id="3.40.50.150">
    <property type="entry name" value="Vaccinia Virus protein VP39"/>
    <property type="match status" value="2"/>
</dbReference>
<evidence type="ECO:0000256" key="6">
    <source>
        <dbReference type="HAMAP-Rule" id="MF_01859"/>
    </source>
</evidence>
<evidence type="ECO:0000256" key="5">
    <source>
        <dbReference type="ARBA" id="ARBA00022691"/>
    </source>
</evidence>
<comment type="subcellular location">
    <subcellularLocation>
        <location evidence="6">Cytoplasm</location>
    </subcellularLocation>
</comment>
<dbReference type="NCBIfam" id="NF011577">
    <property type="entry name" value="PRK15001.1"/>
    <property type="match status" value="1"/>
</dbReference>
<feature type="domain" description="Methyltransferase small" evidence="7">
    <location>
        <begin position="199"/>
        <end position="370"/>
    </location>
</feature>
<accession>A0A5I9WRY9</accession>
<sequence>MSHVDDGFRSLTLKRFPQTDDVNPLLAWEAADEYLLQQLVETEIRGPVLILNDTFGALSCALAEHSPYSIGDSYLSELGTRENLRHNGIAESSVTFLDSTADYPQAPGVVLIKVPKTLALLEQQLRALRKVVTAQTRIIAGAKARDIHTSTLELFEKVLGPTTTTLAWKKARLINCTFSHPQLADAPQTLSWKLEDTGWTIHNHANVFSRTGLDIGARFFMQHLPENLDGEIVDLGCGNGVIGLSLLAKNPQANVVFVDESPMAVDSSRLNVETNLPEAFERCEFMINNALSGVEPFRFNAVFCNPPFHQKHALTDNIAWEMFHHARRCLKINGELYIVANRHLDYFHKLKKIFGNCATIATNNKFVILKAVKQGRRR</sequence>
<dbReference type="PANTHER" id="PTHR47816:SF5">
    <property type="entry name" value="RIBOSOMAL RNA LARGE SUBUNIT METHYLTRANSFERASE G"/>
    <property type="match status" value="1"/>
</dbReference>
<dbReference type="InterPro" id="IPR029063">
    <property type="entry name" value="SAM-dependent_MTases_sf"/>
</dbReference>
<dbReference type="Pfam" id="PF26049">
    <property type="entry name" value="RLMG_N"/>
    <property type="match status" value="1"/>
</dbReference>
<dbReference type="AlphaFoldDB" id="A0A5I9WRY9"/>
<comment type="caution">
    <text evidence="9">The sequence shown here is derived from an EMBL/GenBank/DDBJ whole genome shotgun (WGS) entry which is preliminary data.</text>
</comment>
<name>A0A5I9WRY9_SALET</name>
<gene>
    <name evidence="6 9" type="primary">rlmG</name>
    <name evidence="9" type="ORF">C8634_17185</name>
</gene>
<dbReference type="GO" id="GO:0003676">
    <property type="term" value="F:nucleic acid binding"/>
    <property type="evidence" value="ECO:0007669"/>
    <property type="project" value="InterPro"/>
</dbReference>
<keyword evidence="5 6" id="KW-0949">S-adenosyl-L-methionine</keyword>
<dbReference type="HAMAP" id="MF_01859">
    <property type="entry name" value="23SrRNA_methyltr_G"/>
    <property type="match status" value="1"/>
</dbReference>
<proteinExistence type="inferred from homology"/>
<feature type="domain" description="RlmG N-terminal" evidence="8">
    <location>
        <begin position="1"/>
        <end position="179"/>
    </location>
</feature>
<dbReference type="InterPro" id="IPR017237">
    <property type="entry name" value="RLMG"/>
</dbReference>
<dbReference type="PANTHER" id="PTHR47816">
    <property type="entry name" value="RIBOSOMAL RNA SMALL SUBUNIT METHYLTRANSFERASE C"/>
    <property type="match status" value="1"/>
</dbReference>
<dbReference type="FunFam" id="3.40.50.150:FF:000046">
    <property type="entry name" value="Ribosomal RNA large subunit methyltransferase G"/>
    <property type="match status" value="1"/>
</dbReference>
<dbReference type="GO" id="GO:0005737">
    <property type="term" value="C:cytoplasm"/>
    <property type="evidence" value="ECO:0007669"/>
    <property type="project" value="UniProtKB-SubCell"/>
</dbReference>
<keyword evidence="1 6" id="KW-0963">Cytoplasm</keyword>
<evidence type="ECO:0000259" key="7">
    <source>
        <dbReference type="Pfam" id="PF05175"/>
    </source>
</evidence>
<keyword evidence="4 6" id="KW-0808">Transferase</keyword>
<comment type="function">
    <text evidence="6">Specifically methylates the guanine in position 1835 (m2G1835) of 23S rRNA.</text>
</comment>
<evidence type="ECO:0000256" key="2">
    <source>
        <dbReference type="ARBA" id="ARBA00022552"/>
    </source>
</evidence>
<protein>
    <recommendedName>
        <fullName evidence="6">Ribosomal RNA large subunit methyltransferase G</fullName>
        <ecNumber evidence="6">2.1.1.174</ecNumber>
    </recommendedName>
    <alternativeName>
        <fullName evidence="6">23S rRNA m2G1835 methyltransferase</fullName>
    </alternativeName>
    <alternativeName>
        <fullName evidence="6">rRNA (guanine-N(2)-)-methyltransferase RlmG</fullName>
    </alternativeName>
</protein>
<keyword evidence="2 6" id="KW-0698">rRNA processing</keyword>
<dbReference type="InterPro" id="IPR002052">
    <property type="entry name" value="DNA_methylase_N6_adenine_CS"/>
</dbReference>
<dbReference type="Pfam" id="PF05175">
    <property type="entry name" value="MTS"/>
    <property type="match status" value="1"/>
</dbReference>
<keyword evidence="3 6" id="KW-0489">Methyltransferase</keyword>
<evidence type="ECO:0000256" key="3">
    <source>
        <dbReference type="ARBA" id="ARBA00022603"/>
    </source>
</evidence>
<dbReference type="InterPro" id="IPR058679">
    <property type="entry name" value="RlmG_N"/>
</dbReference>
<dbReference type="SUPFAM" id="SSF53335">
    <property type="entry name" value="S-adenosyl-L-methionine-dependent methyltransferases"/>
    <property type="match status" value="1"/>
</dbReference>
<dbReference type="EMBL" id="AAKKXN010000009">
    <property type="protein sequence ID" value="ECS8477893.1"/>
    <property type="molecule type" value="Genomic_DNA"/>
</dbReference>
<evidence type="ECO:0000313" key="9">
    <source>
        <dbReference type="EMBL" id="ECS8477893.1"/>
    </source>
</evidence>
<dbReference type="PROSITE" id="PS00092">
    <property type="entry name" value="N6_MTASE"/>
    <property type="match status" value="1"/>
</dbReference>
<comment type="catalytic activity">
    <reaction evidence="6">
        <text>guanosine(1835) in 23S rRNA + S-adenosyl-L-methionine = N(2)-methylguanosine(1835) in 23S rRNA + S-adenosyl-L-homocysteine + H(+)</text>
        <dbReference type="Rhea" id="RHEA:42744"/>
        <dbReference type="Rhea" id="RHEA-COMP:10217"/>
        <dbReference type="Rhea" id="RHEA-COMP:10218"/>
        <dbReference type="ChEBI" id="CHEBI:15378"/>
        <dbReference type="ChEBI" id="CHEBI:57856"/>
        <dbReference type="ChEBI" id="CHEBI:59789"/>
        <dbReference type="ChEBI" id="CHEBI:74269"/>
        <dbReference type="ChEBI" id="CHEBI:74481"/>
        <dbReference type="EC" id="2.1.1.174"/>
    </reaction>
</comment>
<dbReference type="GO" id="GO:0052916">
    <property type="term" value="F:23S rRNA (guanine(1835)-N(2))-methyltransferase activity"/>
    <property type="evidence" value="ECO:0007669"/>
    <property type="project" value="UniProtKB-EC"/>
</dbReference>
<evidence type="ECO:0000256" key="4">
    <source>
        <dbReference type="ARBA" id="ARBA00022679"/>
    </source>
</evidence>
<dbReference type="CDD" id="cd02440">
    <property type="entry name" value="AdoMet_MTases"/>
    <property type="match status" value="1"/>
</dbReference>
<dbReference type="FunFam" id="3.40.50.150:FF:000047">
    <property type="entry name" value="Ribosomal RNA large subunit methyltransferase G"/>
    <property type="match status" value="1"/>
</dbReference>
<comment type="similarity">
    <text evidence="6">Belongs to the methyltransferase superfamily. RlmG family.</text>
</comment>
<dbReference type="EC" id="2.1.1.174" evidence="6"/>
<dbReference type="InterPro" id="IPR046977">
    <property type="entry name" value="RsmC/RlmG"/>
</dbReference>
<dbReference type="InterPro" id="IPR007848">
    <property type="entry name" value="Small_mtfrase_dom"/>
</dbReference>
<evidence type="ECO:0000256" key="1">
    <source>
        <dbReference type="ARBA" id="ARBA00022490"/>
    </source>
</evidence>
<organism evidence="9">
    <name type="scientific">Salmonella enterica subsp. enterica serovar Pomona</name>
    <dbReference type="NCBI Taxonomy" id="570935"/>
    <lineage>
        <taxon>Bacteria</taxon>
        <taxon>Pseudomonadati</taxon>
        <taxon>Pseudomonadota</taxon>
        <taxon>Gammaproteobacteria</taxon>
        <taxon>Enterobacterales</taxon>
        <taxon>Enterobacteriaceae</taxon>
        <taxon>Salmonella</taxon>
    </lineage>
</organism>
<evidence type="ECO:0000259" key="8">
    <source>
        <dbReference type="Pfam" id="PF26049"/>
    </source>
</evidence>
<dbReference type="PIRSF" id="PIRSF037565">
    <property type="entry name" value="RRNA_m2G_Mtase_RsmD_prd"/>
    <property type="match status" value="1"/>
</dbReference>